<comment type="caution">
    <text evidence="4">The sequence shown here is derived from an EMBL/GenBank/DDBJ whole genome shotgun (WGS) entry which is preliminary data.</text>
</comment>
<proteinExistence type="predicted"/>
<feature type="signal peptide" evidence="2">
    <location>
        <begin position="1"/>
        <end position="25"/>
    </location>
</feature>
<evidence type="ECO:0000259" key="3">
    <source>
        <dbReference type="Pfam" id="PF00496"/>
    </source>
</evidence>
<dbReference type="EMBL" id="BSUN01000001">
    <property type="protein sequence ID" value="GMA34703.1"/>
    <property type="molecule type" value="Genomic_DNA"/>
</dbReference>
<keyword evidence="5" id="KW-1185">Reference proteome</keyword>
<dbReference type="Pfam" id="PF00496">
    <property type="entry name" value="SBP_bac_5"/>
    <property type="match status" value="1"/>
</dbReference>
<evidence type="ECO:0000256" key="1">
    <source>
        <dbReference type="SAM" id="MobiDB-lite"/>
    </source>
</evidence>
<gene>
    <name evidence="4" type="ORF">GCM10025876_09070</name>
</gene>
<dbReference type="PANTHER" id="PTHR30290">
    <property type="entry name" value="PERIPLASMIC BINDING COMPONENT OF ABC TRANSPORTER"/>
    <property type="match status" value="1"/>
</dbReference>
<organism evidence="4 5">
    <name type="scientific">Demequina litorisediminis</name>
    <dbReference type="NCBI Taxonomy" id="1849022"/>
    <lineage>
        <taxon>Bacteria</taxon>
        <taxon>Bacillati</taxon>
        <taxon>Actinomycetota</taxon>
        <taxon>Actinomycetes</taxon>
        <taxon>Micrococcales</taxon>
        <taxon>Demequinaceae</taxon>
        <taxon>Demequina</taxon>
    </lineage>
</organism>
<keyword evidence="2" id="KW-0732">Signal</keyword>
<sequence>MNRRTTFALASAAALALGLSACSSADEALPGQSSGGSDAAAVDTTLDIGLSSDMSAPDPSSAYDGTEVTVVNAAYEGLLKYQVGADEPEIVPSLATDWTVSEDGLTYTFTLREGVTFHDGTALTSAAVQPSIDRMLTEGANGPGYMVAGIASVETPSDTEVVFTLDAPNAAFLDYLASPFGLCSSRPMLSQNTVTTRTGSRTTTPAPAPSSTDRSSPA</sequence>
<protein>
    <recommendedName>
        <fullName evidence="3">Solute-binding protein family 5 domain-containing protein</fullName>
    </recommendedName>
</protein>
<dbReference type="InterPro" id="IPR039424">
    <property type="entry name" value="SBP_5"/>
</dbReference>
<accession>A0ABQ6IA13</accession>
<evidence type="ECO:0000256" key="2">
    <source>
        <dbReference type="SAM" id="SignalP"/>
    </source>
</evidence>
<name>A0ABQ6IA13_9MICO</name>
<dbReference type="Proteomes" id="UP001157125">
    <property type="component" value="Unassembled WGS sequence"/>
</dbReference>
<evidence type="ECO:0000313" key="4">
    <source>
        <dbReference type="EMBL" id="GMA34703.1"/>
    </source>
</evidence>
<feature type="domain" description="Solute-binding protein family 5" evidence="3">
    <location>
        <begin position="89"/>
        <end position="181"/>
    </location>
</feature>
<dbReference type="RefSeq" id="WP_284327543.1">
    <property type="nucleotide sequence ID" value="NZ_BSUN01000001.1"/>
</dbReference>
<feature type="compositionally biased region" description="Low complexity" evidence="1">
    <location>
        <begin position="193"/>
        <end position="218"/>
    </location>
</feature>
<evidence type="ECO:0000313" key="5">
    <source>
        <dbReference type="Proteomes" id="UP001157125"/>
    </source>
</evidence>
<dbReference type="InterPro" id="IPR000914">
    <property type="entry name" value="SBP_5_dom"/>
</dbReference>
<feature type="region of interest" description="Disordered" evidence="1">
    <location>
        <begin position="191"/>
        <end position="218"/>
    </location>
</feature>
<feature type="chain" id="PRO_5047087151" description="Solute-binding protein family 5 domain-containing protein" evidence="2">
    <location>
        <begin position="26"/>
        <end position="218"/>
    </location>
</feature>
<dbReference type="PROSITE" id="PS51257">
    <property type="entry name" value="PROKAR_LIPOPROTEIN"/>
    <property type="match status" value="1"/>
</dbReference>
<reference evidence="5" key="1">
    <citation type="journal article" date="2019" name="Int. J. Syst. Evol. Microbiol.">
        <title>The Global Catalogue of Microorganisms (GCM) 10K type strain sequencing project: providing services to taxonomists for standard genome sequencing and annotation.</title>
        <authorList>
            <consortium name="The Broad Institute Genomics Platform"/>
            <consortium name="The Broad Institute Genome Sequencing Center for Infectious Disease"/>
            <person name="Wu L."/>
            <person name="Ma J."/>
        </authorList>
    </citation>
    <scope>NUCLEOTIDE SEQUENCE [LARGE SCALE GENOMIC DNA]</scope>
    <source>
        <strain evidence="5">NBRC 112299</strain>
    </source>
</reference>
<dbReference type="Gene3D" id="3.40.190.10">
    <property type="entry name" value="Periplasmic binding protein-like II"/>
    <property type="match status" value="1"/>
</dbReference>
<dbReference type="SUPFAM" id="SSF53850">
    <property type="entry name" value="Periplasmic binding protein-like II"/>
    <property type="match status" value="1"/>
</dbReference>